<gene>
    <name evidence="1" type="ORF">NDU88_004331</name>
</gene>
<accession>A0AAV7QBM7</accession>
<reference evidence="1" key="1">
    <citation type="journal article" date="2022" name="bioRxiv">
        <title>Sequencing and chromosome-scale assembly of the giantPleurodeles waltlgenome.</title>
        <authorList>
            <person name="Brown T."/>
            <person name="Elewa A."/>
            <person name="Iarovenko S."/>
            <person name="Subramanian E."/>
            <person name="Araus A.J."/>
            <person name="Petzold A."/>
            <person name="Susuki M."/>
            <person name="Suzuki K.-i.T."/>
            <person name="Hayashi T."/>
            <person name="Toyoda A."/>
            <person name="Oliveira C."/>
            <person name="Osipova E."/>
            <person name="Leigh N.D."/>
            <person name="Simon A."/>
            <person name="Yun M.H."/>
        </authorList>
    </citation>
    <scope>NUCLEOTIDE SEQUENCE</scope>
    <source>
        <strain evidence="1">20211129_DDA</strain>
        <tissue evidence="1">Liver</tissue>
    </source>
</reference>
<dbReference type="EMBL" id="JANPWB010000010">
    <property type="protein sequence ID" value="KAJ1137937.1"/>
    <property type="molecule type" value="Genomic_DNA"/>
</dbReference>
<organism evidence="1 2">
    <name type="scientific">Pleurodeles waltl</name>
    <name type="common">Iberian ribbed newt</name>
    <dbReference type="NCBI Taxonomy" id="8319"/>
    <lineage>
        <taxon>Eukaryota</taxon>
        <taxon>Metazoa</taxon>
        <taxon>Chordata</taxon>
        <taxon>Craniata</taxon>
        <taxon>Vertebrata</taxon>
        <taxon>Euteleostomi</taxon>
        <taxon>Amphibia</taxon>
        <taxon>Batrachia</taxon>
        <taxon>Caudata</taxon>
        <taxon>Salamandroidea</taxon>
        <taxon>Salamandridae</taxon>
        <taxon>Pleurodelinae</taxon>
        <taxon>Pleurodeles</taxon>
    </lineage>
</organism>
<dbReference type="Proteomes" id="UP001066276">
    <property type="component" value="Chromosome 6"/>
</dbReference>
<dbReference type="AlphaFoldDB" id="A0AAV7QBM7"/>
<keyword evidence="2" id="KW-1185">Reference proteome</keyword>
<evidence type="ECO:0000313" key="1">
    <source>
        <dbReference type="EMBL" id="KAJ1137937.1"/>
    </source>
</evidence>
<name>A0AAV7QBM7_PLEWA</name>
<sequence>MDGFLRCCFRLRVITEQLCAQVAAGCCCCCRAPGEGRALPPFRLPVPEPPIRAGGTKDIIVTAIIPWLGRAAAGAAATHARRRRSGELSAQSEGHRGVAGGWWLSLLVAGRLVCPLGHPEVSACARTQVRKFKQEAPNASVPVR</sequence>
<proteinExistence type="predicted"/>
<evidence type="ECO:0008006" key="3">
    <source>
        <dbReference type="Google" id="ProtNLM"/>
    </source>
</evidence>
<evidence type="ECO:0000313" key="2">
    <source>
        <dbReference type="Proteomes" id="UP001066276"/>
    </source>
</evidence>
<comment type="caution">
    <text evidence="1">The sequence shown here is derived from an EMBL/GenBank/DDBJ whole genome shotgun (WGS) entry which is preliminary data.</text>
</comment>
<protein>
    <recommendedName>
        <fullName evidence="3">Secreted protein</fullName>
    </recommendedName>
</protein>